<feature type="domain" description="C2H2-type" evidence="7">
    <location>
        <begin position="806"/>
        <end position="834"/>
    </location>
</feature>
<dbReference type="InterPro" id="IPR013087">
    <property type="entry name" value="Znf_C2H2_type"/>
</dbReference>
<keyword evidence="1" id="KW-0479">Metal-binding</keyword>
<feature type="domain" description="C2H2-type" evidence="7">
    <location>
        <begin position="863"/>
        <end position="890"/>
    </location>
</feature>
<dbReference type="InterPro" id="IPR036236">
    <property type="entry name" value="Znf_C2H2_sf"/>
</dbReference>
<dbReference type="PROSITE" id="PS00028">
    <property type="entry name" value="ZINC_FINGER_C2H2_1"/>
    <property type="match status" value="7"/>
</dbReference>
<reference evidence="9" key="1">
    <citation type="submission" date="2023-01" db="EMBL/GenBank/DDBJ databases">
        <title>Key to firefly adult light organ development and bioluminescence: homeobox transcription factors regulate luciferase expression and transportation to peroxisome.</title>
        <authorList>
            <person name="Fu X."/>
        </authorList>
    </citation>
    <scope>NUCLEOTIDE SEQUENCE [LARGE SCALE GENOMIC DNA]</scope>
</reference>
<feature type="region of interest" description="Disordered" evidence="6">
    <location>
        <begin position="480"/>
        <end position="613"/>
    </location>
</feature>
<evidence type="ECO:0000313" key="9">
    <source>
        <dbReference type="Proteomes" id="UP001353858"/>
    </source>
</evidence>
<feature type="region of interest" description="Disordered" evidence="6">
    <location>
        <begin position="179"/>
        <end position="238"/>
    </location>
</feature>
<feature type="region of interest" description="Disordered" evidence="6">
    <location>
        <begin position="87"/>
        <end position="146"/>
    </location>
</feature>
<dbReference type="SUPFAM" id="SSF57667">
    <property type="entry name" value="beta-beta-alpha zinc fingers"/>
    <property type="match status" value="4"/>
</dbReference>
<evidence type="ECO:0000259" key="7">
    <source>
        <dbReference type="PROSITE" id="PS50157"/>
    </source>
</evidence>
<feature type="compositionally biased region" description="Low complexity" evidence="6">
    <location>
        <begin position="566"/>
        <end position="580"/>
    </location>
</feature>
<dbReference type="GO" id="GO:0043565">
    <property type="term" value="F:sequence-specific DNA binding"/>
    <property type="evidence" value="ECO:0007669"/>
    <property type="project" value="TreeGrafter"/>
</dbReference>
<evidence type="ECO:0000256" key="6">
    <source>
        <dbReference type="SAM" id="MobiDB-lite"/>
    </source>
</evidence>
<feature type="domain" description="C2H2-type" evidence="7">
    <location>
        <begin position="454"/>
        <end position="483"/>
    </location>
</feature>
<keyword evidence="9" id="KW-1185">Reference proteome</keyword>
<dbReference type="EMBL" id="JARPUR010000003">
    <property type="protein sequence ID" value="KAK4880624.1"/>
    <property type="molecule type" value="Genomic_DNA"/>
</dbReference>
<dbReference type="FunFam" id="3.30.160.60:FF:000446">
    <property type="entry name" value="Zinc finger protein"/>
    <property type="match status" value="1"/>
</dbReference>
<evidence type="ECO:0000256" key="1">
    <source>
        <dbReference type="ARBA" id="ARBA00022723"/>
    </source>
</evidence>
<feature type="compositionally biased region" description="Pro residues" evidence="6">
    <location>
        <begin position="225"/>
        <end position="235"/>
    </location>
</feature>
<gene>
    <name evidence="8" type="ORF">RN001_008770</name>
</gene>
<proteinExistence type="predicted"/>
<evidence type="ECO:0000256" key="2">
    <source>
        <dbReference type="ARBA" id="ARBA00022737"/>
    </source>
</evidence>
<name>A0AAN7PXP9_9COLE</name>
<keyword evidence="4" id="KW-0862">Zinc</keyword>
<dbReference type="PANTHER" id="PTHR24408">
    <property type="entry name" value="ZINC FINGER PROTEIN"/>
    <property type="match status" value="1"/>
</dbReference>
<dbReference type="Proteomes" id="UP001353858">
    <property type="component" value="Unassembled WGS sequence"/>
</dbReference>
<dbReference type="FunFam" id="3.30.160.60:FF:000100">
    <property type="entry name" value="Zinc finger 45-like"/>
    <property type="match status" value="1"/>
</dbReference>
<dbReference type="PROSITE" id="PS50157">
    <property type="entry name" value="ZINC_FINGER_C2H2_2"/>
    <property type="match status" value="5"/>
</dbReference>
<protein>
    <recommendedName>
        <fullName evidence="7">C2H2-type domain-containing protein</fullName>
    </recommendedName>
</protein>
<feature type="domain" description="C2H2-type" evidence="7">
    <location>
        <begin position="891"/>
        <end position="918"/>
    </location>
</feature>
<keyword evidence="3 5" id="KW-0863">Zinc-finger</keyword>
<evidence type="ECO:0000256" key="3">
    <source>
        <dbReference type="ARBA" id="ARBA00022771"/>
    </source>
</evidence>
<dbReference type="GO" id="GO:0000981">
    <property type="term" value="F:DNA-binding transcription factor activity, RNA polymerase II-specific"/>
    <property type="evidence" value="ECO:0007669"/>
    <property type="project" value="TreeGrafter"/>
</dbReference>
<organism evidence="8 9">
    <name type="scientific">Aquatica leii</name>
    <dbReference type="NCBI Taxonomy" id="1421715"/>
    <lineage>
        <taxon>Eukaryota</taxon>
        <taxon>Metazoa</taxon>
        <taxon>Ecdysozoa</taxon>
        <taxon>Arthropoda</taxon>
        <taxon>Hexapoda</taxon>
        <taxon>Insecta</taxon>
        <taxon>Pterygota</taxon>
        <taxon>Neoptera</taxon>
        <taxon>Endopterygota</taxon>
        <taxon>Coleoptera</taxon>
        <taxon>Polyphaga</taxon>
        <taxon>Elateriformia</taxon>
        <taxon>Elateroidea</taxon>
        <taxon>Lampyridae</taxon>
        <taxon>Luciolinae</taxon>
        <taxon>Aquatica</taxon>
    </lineage>
</organism>
<feature type="region of interest" description="Disordered" evidence="6">
    <location>
        <begin position="1"/>
        <end position="23"/>
    </location>
</feature>
<dbReference type="GO" id="GO:0005634">
    <property type="term" value="C:nucleus"/>
    <property type="evidence" value="ECO:0007669"/>
    <property type="project" value="TreeGrafter"/>
</dbReference>
<dbReference type="GO" id="GO:0008270">
    <property type="term" value="F:zinc ion binding"/>
    <property type="evidence" value="ECO:0007669"/>
    <property type="project" value="UniProtKB-KW"/>
</dbReference>
<feature type="compositionally biased region" description="Polar residues" evidence="6">
    <location>
        <begin position="550"/>
        <end position="565"/>
    </location>
</feature>
<feature type="compositionally biased region" description="Pro residues" evidence="6">
    <location>
        <begin position="428"/>
        <end position="437"/>
    </location>
</feature>
<keyword evidence="2" id="KW-0677">Repeat</keyword>
<feature type="compositionally biased region" description="Low complexity" evidence="6">
    <location>
        <begin position="215"/>
        <end position="224"/>
    </location>
</feature>
<dbReference type="PANTHER" id="PTHR24408:SF58">
    <property type="entry name" value="TRANSCRIPTION FACTOR (TFIIIA), PUTATIVE (AFU_ORTHOLOGUE AFUA_1G05150)-RELATED"/>
    <property type="match status" value="1"/>
</dbReference>
<dbReference type="InterPro" id="IPR022755">
    <property type="entry name" value="Znf_C2H2_jaz"/>
</dbReference>
<dbReference type="SMART" id="SM00355">
    <property type="entry name" value="ZnF_C2H2"/>
    <property type="match status" value="7"/>
</dbReference>
<dbReference type="FunFam" id="3.30.160.60:FF:000448">
    <property type="entry name" value="RE1-silencing transcription factor A"/>
    <property type="match status" value="1"/>
</dbReference>
<evidence type="ECO:0000256" key="5">
    <source>
        <dbReference type="PROSITE-ProRule" id="PRU00042"/>
    </source>
</evidence>
<feature type="compositionally biased region" description="Polar residues" evidence="6">
    <location>
        <begin position="121"/>
        <end position="146"/>
    </location>
</feature>
<evidence type="ECO:0000313" key="8">
    <source>
        <dbReference type="EMBL" id="KAK4880624.1"/>
    </source>
</evidence>
<dbReference type="Pfam" id="PF12171">
    <property type="entry name" value="zf-C2H2_jaz"/>
    <property type="match status" value="1"/>
</dbReference>
<feature type="region of interest" description="Disordered" evidence="6">
    <location>
        <begin position="423"/>
        <end position="447"/>
    </location>
</feature>
<dbReference type="Pfam" id="PF00096">
    <property type="entry name" value="zf-C2H2"/>
    <property type="match status" value="1"/>
</dbReference>
<comment type="caution">
    <text evidence="8">The sequence shown here is derived from an EMBL/GenBank/DDBJ whole genome shotgun (WGS) entry which is preliminary data.</text>
</comment>
<sequence length="926" mass="103382">MATSNNSVQQAQTHFQQQGNNSPHHCKECGLYLNSAESLEVHLQYHKENLLNKWATQAAATHSEETNNNNTKTVNIKREFMSNTISAAADSSDSMLKKSPEYGSRATPETSNNFGHPPTPQSYHSASSPYQNPDNSTFSPGFQNYQPIKTERASPNAHYQQSYPTYADNQFFNMENSQNQQTGYPQEYPLHKMPTQPTSFRYHPYQQQNSYDRNSQSQVSSSSPAYPPQPTPSPSPKQCDKCGYVCESATQLIEHLNVAHPPTPAPHLTSYQQNQHFMFGQHEIKTEDDAQSEILDLDSHKVHQVYQEEEKRQNGDINGHNPHSVSAMLSSWPHSQPPNKFQQDQRLFLNASDQKMYQNGVPHNMQDQKLFQPHQIHTPDYITNGVTTTSQDNSSNIVPSQAHNYRPFEHLPPQTNASVITSTQVPTNPAPINPPPAGKGTNWKSNEARRPKTYNCTACNKWFTSSGHLKRHYNTTLHKNAVKSSGQPDPASLPISAHHHPGRDSCSRGGDTSPDPVEDSRGEDQNNFERSGSIPGLLQQPPNGPYDRQPTANIHSPMNHNANAMSHNSLPPHSNLSNLSGGSPPNGEAGPSATTNLDTRGLLSLPSTPNPPFTTPGFSMAPMMPMDNSQFQMYPNGSAPHVTQVTATNNHNITGELIVTESQQPLPSFAQIQTHRYGLLLSYGTANVGGMGPATAPYTFYDVFENADSRQVMYRQEEEDILTAPEPECILHEDAPYSPPNHNNNLSELQLSENEELKVNSLEGLKIKFESQPVSPEKAHIKRDYEEGAGSPLITSTVQAKQAGLHKCFDCDKMFNKACYLTQHNKTFHSGDKPFKCTRCGKRFSCEKQYQEHSSKHAGDKPYKCDLCPKQFNHKTDLRRHMCLHTGQKPYACDTCGKGFIRKDHMLKHCETHAKKPHVSKVTAVR</sequence>
<accession>A0AAN7PXP9</accession>
<dbReference type="Gene3D" id="3.30.160.60">
    <property type="entry name" value="Classic Zinc Finger"/>
    <property type="match status" value="5"/>
</dbReference>
<feature type="domain" description="C2H2-type" evidence="7">
    <location>
        <begin position="835"/>
        <end position="862"/>
    </location>
</feature>
<feature type="compositionally biased region" description="Polar residues" evidence="6">
    <location>
        <begin position="195"/>
        <end position="214"/>
    </location>
</feature>
<dbReference type="AlphaFoldDB" id="A0AAN7PXP9"/>
<evidence type="ECO:0000256" key="4">
    <source>
        <dbReference type="ARBA" id="ARBA00022833"/>
    </source>
</evidence>